<sequence>MTSEMLYVEKIQDRVEEDRFACLQHITVQVKEEEIKVCLGKAKAIFARKLL</sequence>
<evidence type="ECO:0000313" key="1">
    <source>
        <dbReference type="EMBL" id="CEK79909.1"/>
    </source>
</evidence>
<accession>A0A0B7AFV9</accession>
<dbReference type="EMBL" id="HACG01033044">
    <property type="protein sequence ID" value="CEK79909.1"/>
    <property type="molecule type" value="Transcribed_RNA"/>
</dbReference>
<proteinExistence type="predicted"/>
<organism evidence="1">
    <name type="scientific">Arion vulgaris</name>
    <dbReference type="NCBI Taxonomy" id="1028688"/>
    <lineage>
        <taxon>Eukaryota</taxon>
        <taxon>Metazoa</taxon>
        <taxon>Spiralia</taxon>
        <taxon>Lophotrochozoa</taxon>
        <taxon>Mollusca</taxon>
        <taxon>Gastropoda</taxon>
        <taxon>Heterobranchia</taxon>
        <taxon>Euthyneura</taxon>
        <taxon>Panpulmonata</taxon>
        <taxon>Eupulmonata</taxon>
        <taxon>Stylommatophora</taxon>
        <taxon>Helicina</taxon>
        <taxon>Arionoidea</taxon>
        <taxon>Arionidae</taxon>
        <taxon>Arion</taxon>
    </lineage>
</organism>
<reference evidence="1" key="1">
    <citation type="submission" date="2014-12" db="EMBL/GenBank/DDBJ databases">
        <title>Insight into the proteome of Arion vulgaris.</title>
        <authorList>
            <person name="Aradska J."/>
            <person name="Bulat T."/>
            <person name="Smidak R."/>
            <person name="Sarate P."/>
            <person name="Gangsoo J."/>
            <person name="Sialana F."/>
            <person name="Bilban M."/>
            <person name="Lubec G."/>
        </authorList>
    </citation>
    <scope>NUCLEOTIDE SEQUENCE</scope>
    <source>
        <tissue evidence="1">Skin</tissue>
    </source>
</reference>
<dbReference type="AlphaFoldDB" id="A0A0B7AFV9"/>
<gene>
    <name evidence="1" type="primary">ORF118129</name>
</gene>
<name>A0A0B7AFV9_9EUPU</name>
<protein>
    <submittedName>
        <fullName evidence="1">Uncharacterized protein</fullName>
    </submittedName>
</protein>